<evidence type="ECO:0000256" key="2">
    <source>
        <dbReference type="ARBA" id="ARBA00008540"/>
    </source>
</evidence>
<comment type="subcellular location">
    <subcellularLocation>
        <location evidence="1 9">Cell membrane</location>
        <topology evidence="1 9">Multi-pass membrane protein</topology>
    </subcellularLocation>
</comment>
<comment type="function">
    <text evidence="9">Component of the transport system for branched-chain amino acids.</text>
</comment>
<reference evidence="10 11" key="1">
    <citation type="journal article" date="2016" name="Front. Microbiol.">
        <title>Comprehensive Phylogenetic Analysis of Bovine Non-aureus Staphylococci Species Based on Whole-Genome Sequencing.</title>
        <authorList>
            <person name="Naushad S."/>
            <person name="Barkema H.W."/>
            <person name="Luby C."/>
            <person name="Condas L.A."/>
            <person name="Nobrega D.B."/>
            <person name="Carson D.A."/>
            <person name="De Buck J."/>
        </authorList>
    </citation>
    <scope>NUCLEOTIDE SEQUENCE [LARGE SCALE GENOMIC DNA]</scope>
    <source>
        <strain evidence="10 11">SNUC 505</strain>
    </source>
</reference>
<feature type="transmembrane region" description="Helical" evidence="9">
    <location>
        <begin position="367"/>
        <end position="387"/>
    </location>
</feature>
<feature type="transmembrane region" description="Helical" evidence="9">
    <location>
        <begin position="227"/>
        <end position="247"/>
    </location>
</feature>
<sequence>MKKFVVISGLMLFSLFFGAGNLIFPPMLGHISGDFVWRAMSGFMVTGILLPCLAVIIVAYYNEGVESIGNRIHPIFGVTFAFIVYLTAGAFYGIPRASNVAYEIGVAPILPVQNTFTLVSFAIIFFIVVTFLALYPTRIMDILGKYLTPILLFIIGLLCVLAIVNTHHAPGRAQGKFTSQPVLNGILEGYYTMDVLAALIFSVVIVNQFKGQGITSARHITLRVLQAAMIAAVLLATVYMALAWMGAVTPSSHTVKNGTAILTLQSTQVFGMFGYYLFALIVVLACLTTCVGLITACASFTLHYIPKLGYRRLVLIFSMLGLVFTTFGLNMILSIAEPILLFIYPIAIVLVLVSLINMIFTYRLRWAYILPTMVTMLLSIIQVALTFKIEIPWFTSLYEQIPLASAQLGWLIPFLICMILGLMIDFTLQKRRLPTV</sequence>
<evidence type="ECO:0000256" key="3">
    <source>
        <dbReference type="ARBA" id="ARBA00022448"/>
    </source>
</evidence>
<feature type="transmembrane region" description="Helical" evidence="9">
    <location>
        <begin position="339"/>
        <end position="360"/>
    </location>
</feature>
<organism evidence="10 11">
    <name type="scientific">Staphylococcus chromogenes</name>
    <name type="common">Staphylococcus hyicus subsp. chromogenes</name>
    <dbReference type="NCBI Taxonomy" id="46126"/>
    <lineage>
        <taxon>Bacteria</taxon>
        <taxon>Bacillati</taxon>
        <taxon>Bacillota</taxon>
        <taxon>Bacilli</taxon>
        <taxon>Bacillales</taxon>
        <taxon>Staphylococcaceae</taxon>
        <taxon>Staphylococcus</taxon>
    </lineage>
</organism>
<dbReference type="EMBL" id="PZBZ01000046">
    <property type="protein sequence ID" value="PTG12751.1"/>
    <property type="molecule type" value="Genomic_DNA"/>
</dbReference>
<feature type="transmembrane region" description="Helical" evidence="9">
    <location>
        <begin position="273"/>
        <end position="301"/>
    </location>
</feature>
<keyword evidence="7 9" id="KW-1133">Transmembrane helix</keyword>
<dbReference type="NCBIfam" id="TIGR00796">
    <property type="entry name" value="livcs"/>
    <property type="match status" value="1"/>
</dbReference>
<evidence type="ECO:0000256" key="6">
    <source>
        <dbReference type="ARBA" id="ARBA00022970"/>
    </source>
</evidence>
<feature type="transmembrane region" description="Helical" evidence="9">
    <location>
        <begin position="189"/>
        <end position="206"/>
    </location>
</feature>
<evidence type="ECO:0000256" key="7">
    <source>
        <dbReference type="ARBA" id="ARBA00022989"/>
    </source>
</evidence>
<feature type="transmembrane region" description="Helical" evidence="9">
    <location>
        <begin position="35"/>
        <end position="61"/>
    </location>
</feature>
<dbReference type="GO" id="GO:0005886">
    <property type="term" value="C:plasma membrane"/>
    <property type="evidence" value="ECO:0007669"/>
    <property type="project" value="UniProtKB-SubCell"/>
</dbReference>
<keyword evidence="8 9" id="KW-0472">Membrane</keyword>
<comment type="caution">
    <text evidence="9">Lacks conserved residue(s) required for the propagation of feature annotation.</text>
</comment>
<dbReference type="PANTHER" id="PTHR30588">
    <property type="entry name" value="BRANCHED-CHAIN AMINO ACID TRANSPORT SYSTEM 2 CARRIER PROTEIN"/>
    <property type="match status" value="1"/>
</dbReference>
<dbReference type="GO" id="GO:0015820">
    <property type="term" value="P:L-leucine transport"/>
    <property type="evidence" value="ECO:0007669"/>
    <property type="project" value="TreeGrafter"/>
</dbReference>
<dbReference type="InterPro" id="IPR004685">
    <property type="entry name" value="Brnchd-chn_aa_trnsp_Livcs"/>
</dbReference>
<protein>
    <recommendedName>
        <fullName evidence="9">Branched-chain amino acid transport system carrier protein</fullName>
    </recommendedName>
</protein>
<feature type="transmembrane region" description="Helical" evidence="9">
    <location>
        <begin position="146"/>
        <end position="169"/>
    </location>
</feature>
<feature type="transmembrane region" description="Helical" evidence="9">
    <location>
        <begin position="407"/>
        <end position="428"/>
    </location>
</feature>
<gene>
    <name evidence="10" type="primary">brnQ</name>
    <name evidence="10" type="ORF">BU653_08650</name>
</gene>
<evidence type="ECO:0000313" key="11">
    <source>
        <dbReference type="Proteomes" id="UP000242704"/>
    </source>
</evidence>
<accession>A0AAE5T179</accession>
<dbReference type="PANTHER" id="PTHR30588:SF0">
    <property type="entry name" value="BRANCHED-CHAIN AMINO ACID PERMEASE BRNQ"/>
    <property type="match status" value="1"/>
</dbReference>
<keyword evidence="3 9" id="KW-0813">Transport</keyword>
<evidence type="ECO:0000256" key="8">
    <source>
        <dbReference type="ARBA" id="ARBA00023136"/>
    </source>
</evidence>
<name>A0AAE5T179_STACR</name>
<keyword evidence="4" id="KW-1003">Cell membrane</keyword>
<dbReference type="Proteomes" id="UP000242704">
    <property type="component" value="Unassembled WGS sequence"/>
</dbReference>
<keyword evidence="6 9" id="KW-0029">Amino-acid transport</keyword>
<dbReference type="GO" id="GO:0015190">
    <property type="term" value="F:L-leucine transmembrane transporter activity"/>
    <property type="evidence" value="ECO:0007669"/>
    <property type="project" value="TreeGrafter"/>
</dbReference>
<evidence type="ECO:0000256" key="1">
    <source>
        <dbReference type="ARBA" id="ARBA00004651"/>
    </source>
</evidence>
<feature type="transmembrane region" description="Helical" evidence="9">
    <location>
        <begin position="73"/>
        <end position="94"/>
    </location>
</feature>
<feature type="transmembrane region" description="Helical" evidence="9">
    <location>
        <begin position="313"/>
        <end position="333"/>
    </location>
</feature>
<evidence type="ECO:0000313" key="10">
    <source>
        <dbReference type="EMBL" id="PTG12751.1"/>
    </source>
</evidence>
<dbReference type="Pfam" id="PF05525">
    <property type="entry name" value="Branch_AA_trans"/>
    <property type="match status" value="1"/>
</dbReference>
<feature type="transmembrane region" description="Helical" evidence="9">
    <location>
        <begin position="114"/>
        <end position="134"/>
    </location>
</feature>
<evidence type="ECO:0000256" key="9">
    <source>
        <dbReference type="RuleBase" id="RU362122"/>
    </source>
</evidence>
<dbReference type="GO" id="GO:0005304">
    <property type="term" value="F:L-valine transmembrane transporter activity"/>
    <property type="evidence" value="ECO:0007669"/>
    <property type="project" value="TreeGrafter"/>
</dbReference>
<evidence type="ECO:0000256" key="5">
    <source>
        <dbReference type="ARBA" id="ARBA00022692"/>
    </source>
</evidence>
<evidence type="ECO:0000256" key="4">
    <source>
        <dbReference type="ARBA" id="ARBA00022475"/>
    </source>
</evidence>
<proteinExistence type="inferred from homology"/>
<dbReference type="RefSeq" id="WP_107360742.1">
    <property type="nucleotide sequence ID" value="NZ_JAHSUP010000015.1"/>
</dbReference>
<comment type="caution">
    <text evidence="10">The sequence shown here is derived from an EMBL/GenBank/DDBJ whole genome shotgun (WGS) entry which is preliminary data.</text>
</comment>
<dbReference type="GO" id="GO:0015818">
    <property type="term" value="P:isoleucine transport"/>
    <property type="evidence" value="ECO:0007669"/>
    <property type="project" value="TreeGrafter"/>
</dbReference>
<dbReference type="AlphaFoldDB" id="A0AAE5T179"/>
<dbReference type="GO" id="GO:0015188">
    <property type="term" value="F:L-isoleucine transmembrane transporter activity"/>
    <property type="evidence" value="ECO:0007669"/>
    <property type="project" value="TreeGrafter"/>
</dbReference>
<comment type="similarity">
    <text evidence="2 9">Belongs to the branched chain amino acid transporter family.</text>
</comment>
<keyword evidence="5 9" id="KW-0812">Transmembrane</keyword>